<proteinExistence type="predicted"/>
<evidence type="ECO:0000313" key="2">
    <source>
        <dbReference type="Proteomes" id="UP000821845"/>
    </source>
</evidence>
<organism evidence="1 2">
    <name type="scientific">Hyalomma asiaticum</name>
    <name type="common">Tick</name>
    <dbReference type="NCBI Taxonomy" id="266040"/>
    <lineage>
        <taxon>Eukaryota</taxon>
        <taxon>Metazoa</taxon>
        <taxon>Ecdysozoa</taxon>
        <taxon>Arthropoda</taxon>
        <taxon>Chelicerata</taxon>
        <taxon>Arachnida</taxon>
        <taxon>Acari</taxon>
        <taxon>Parasitiformes</taxon>
        <taxon>Ixodida</taxon>
        <taxon>Ixodoidea</taxon>
        <taxon>Ixodidae</taxon>
        <taxon>Hyalomminae</taxon>
        <taxon>Hyalomma</taxon>
    </lineage>
</organism>
<sequence>MRLQRRATPAECGAFRSNNRAQLRRALSATADAPRGAPKDKSGEVMAVVAFDDDVVRRRADSRAFFYFVPRDRIVVACPLLYGASVSGAVRDGHGLACVMIA</sequence>
<accession>A0ACB7SUU1</accession>
<comment type="caution">
    <text evidence="1">The sequence shown here is derived from an EMBL/GenBank/DDBJ whole genome shotgun (WGS) entry which is preliminary data.</text>
</comment>
<protein>
    <submittedName>
        <fullName evidence="1">Uncharacterized protein</fullName>
    </submittedName>
</protein>
<gene>
    <name evidence="1" type="ORF">HPB50_004193</name>
</gene>
<name>A0ACB7SUU1_HYAAI</name>
<keyword evidence="2" id="KW-1185">Reference proteome</keyword>
<dbReference type="Proteomes" id="UP000821845">
    <property type="component" value="Chromosome 2"/>
</dbReference>
<evidence type="ECO:0000313" key="1">
    <source>
        <dbReference type="EMBL" id="KAH6937812.1"/>
    </source>
</evidence>
<dbReference type="EMBL" id="CM023482">
    <property type="protein sequence ID" value="KAH6937812.1"/>
    <property type="molecule type" value="Genomic_DNA"/>
</dbReference>
<reference evidence="1" key="1">
    <citation type="submission" date="2020-05" db="EMBL/GenBank/DDBJ databases">
        <title>Large-scale comparative analyses of tick genomes elucidate their genetic diversity and vector capacities.</title>
        <authorList>
            <person name="Jia N."/>
            <person name="Wang J."/>
            <person name="Shi W."/>
            <person name="Du L."/>
            <person name="Sun Y."/>
            <person name="Zhan W."/>
            <person name="Jiang J."/>
            <person name="Wang Q."/>
            <person name="Zhang B."/>
            <person name="Ji P."/>
            <person name="Sakyi L.B."/>
            <person name="Cui X."/>
            <person name="Yuan T."/>
            <person name="Jiang B."/>
            <person name="Yang W."/>
            <person name="Lam T.T.-Y."/>
            <person name="Chang Q."/>
            <person name="Ding S."/>
            <person name="Wang X."/>
            <person name="Zhu J."/>
            <person name="Ruan X."/>
            <person name="Zhao L."/>
            <person name="Wei J."/>
            <person name="Que T."/>
            <person name="Du C."/>
            <person name="Cheng J."/>
            <person name="Dai P."/>
            <person name="Han X."/>
            <person name="Huang E."/>
            <person name="Gao Y."/>
            <person name="Liu J."/>
            <person name="Shao H."/>
            <person name="Ye R."/>
            <person name="Li L."/>
            <person name="Wei W."/>
            <person name="Wang X."/>
            <person name="Wang C."/>
            <person name="Yang T."/>
            <person name="Huo Q."/>
            <person name="Li W."/>
            <person name="Guo W."/>
            <person name="Chen H."/>
            <person name="Zhou L."/>
            <person name="Ni X."/>
            <person name="Tian J."/>
            <person name="Zhou Y."/>
            <person name="Sheng Y."/>
            <person name="Liu T."/>
            <person name="Pan Y."/>
            <person name="Xia L."/>
            <person name="Li J."/>
            <person name="Zhao F."/>
            <person name="Cao W."/>
        </authorList>
    </citation>
    <scope>NUCLEOTIDE SEQUENCE</scope>
    <source>
        <strain evidence="1">Hyas-2018</strain>
    </source>
</reference>